<evidence type="ECO:0000313" key="2">
    <source>
        <dbReference type="EMBL" id="GME83908.1"/>
    </source>
</evidence>
<dbReference type="EMBL" id="BSXU01016876">
    <property type="protein sequence ID" value="GME83908.1"/>
    <property type="molecule type" value="Genomic_DNA"/>
</dbReference>
<dbReference type="Proteomes" id="UP001165063">
    <property type="component" value="Unassembled WGS sequence"/>
</dbReference>
<feature type="compositionally biased region" description="Low complexity" evidence="1">
    <location>
        <begin position="37"/>
        <end position="47"/>
    </location>
</feature>
<organism evidence="2 3">
    <name type="scientific">Ambrosiozyma monospora</name>
    <name type="common">Yeast</name>
    <name type="synonym">Endomycopsis monosporus</name>
    <dbReference type="NCBI Taxonomy" id="43982"/>
    <lineage>
        <taxon>Eukaryota</taxon>
        <taxon>Fungi</taxon>
        <taxon>Dikarya</taxon>
        <taxon>Ascomycota</taxon>
        <taxon>Saccharomycotina</taxon>
        <taxon>Pichiomycetes</taxon>
        <taxon>Pichiales</taxon>
        <taxon>Pichiaceae</taxon>
        <taxon>Ambrosiozyma</taxon>
    </lineage>
</organism>
<comment type="caution">
    <text evidence="2">The sequence shown here is derived from an EMBL/GenBank/DDBJ whole genome shotgun (WGS) entry which is preliminary data.</text>
</comment>
<dbReference type="AlphaFoldDB" id="A0A9W6WL69"/>
<accession>A0A9W6WL69</accession>
<keyword evidence="3" id="KW-1185">Reference proteome</keyword>
<feature type="compositionally biased region" description="Polar residues" evidence="1">
    <location>
        <begin position="20"/>
        <end position="36"/>
    </location>
</feature>
<gene>
    <name evidence="2" type="ORF">Amon01_001013200</name>
</gene>
<proteinExistence type="predicted"/>
<protein>
    <submittedName>
        <fullName evidence="2">Unnamed protein product</fullName>
    </submittedName>
</protein>
<evidence type="ECO:0000256" key="1">
    <source>
        <dbReference type="SAM" id="MobiDB-lite"/>
    </source>
</evidence>
<name>A0A9W6WL69_AMBMO</name>
<sequence>MSFHDSQSEPLFAISDSEGSCIQTTHNENQQETIITNNNNNNNNSHSHINDHDDANSDDDSGSSGNNNDDSDNDDNNDNNINSATIGIDLPEYFKSQEFKKKPALGVIQRLFEERIDQPSCLQNWKQ</sequence>
<evidence type="ECO:0000313" key="3">
    <source>
        <dbReference type="Proteomes" id="UP001165063"/>
    </source>
</evidence>
<feature type="region of interest" description="Disordered" evidence="1">
    <location>
        <begin position="20"/>
        <end position="84"/>
    </location>
</feature>
<reference evidence="2" key="1">
    <citation type="submission" date="2023-04" db="EMBL/GenBank/DDBJ databases">
        <title>Ambrosiozyma monospora NBRC 1965.</title>
        <authorList>
            <person name="Ichikawa N."/>
            <person name="Sato H."/>
            <person name="Tonouchi N."/>
        </authorList>
    </citation>
    <scope>NUCLEOTIDE SEQUENCE</scope>
    <source>
        <strain evidence="2">NBRC 1965</strain>
    </source>
</reference>